<dbReference type="eggNOG" id="COG1032">
    <property type="taxonomic scope" value="Bacteria"/>
</dbReference>
<evidence type="ECO:0000259" key="10">
    <source>
        <dbReference type="PROSITE" id="PS51918"/>
    </source>
</evidence>
<dbReference type="InterPro" id="IPR051198">
    <property type="entry name" value="BchE-like"/>
</dbReference>
<evidence type="ECO:0000313" key="12">
    <source>
        <dbReference type="Proteomes" id="UP000006055"/>
    </source>
</evidence>
<dbReference type="Proteomes" id="UP000006055">
    <property type="component" value="Chromosome"/>
</dbReference>
<evidence type="ECO:0000256" key="3">
    <source>
        <dbReference type="ARBA" id="ARBA00022679"/>
    </source>
</evidence>
<dbReference type="InterPro" id="IPR006638">
    <property type="entry name" value="Elp3/MiaA/NifB-like_rSAM"/>
</dbReference>
<evidence type="ECO:0000256" key="4">
    <source>
        <dbReference type="ARBA" id="ARBA00022691"/>
    </source>
</evidence>
<dbReference type="HOGENOM" id="CLU_021572_4_3_7"/>
<dbReference type="SUPFAM" id="SSF102114">
    <property type="entry name" value="Radical SAM enzymes"/>
    <property type="match status" value="1"/>
</dbReference>
<evidence type="ECO:0000256" key="8">
    <source>
        <dbReference type="SAM" id="Phobius"/>
    </source>
</evidence>
<keyword evidence="8" id="KW-0812">Transmembrane</keyword>
<dbReference type="GO" id="GO:0051539">
    <property type="term" value="F:4 iron, 4 sulfur cluster binding"/>
    <property type="evidence" value="ECO:0007669"/>
    <property type="project" value="UniProtKB-KW"/>
</dbReference>
<feature type="domain" description="B12-binding" evidence="9">
    <location>
        <begin position="15"/>
        <end position="148"/>
    </location>
</feature>
<accession>I4CDM4</accession>
<dbReference type="GO" id="GO:0046872">
    <property type="term" value="F:metal ion binding"/>
    <property type="evidence" value="ECO:0007669"/>
    <property type="project" value="UniProtKB-KW"/>
</dbReference>
<dbReference type="RefSeq" id="WP_014812768.1">
    <property type="nucleotide sequence ID" value="NC_018025.1"/>
</dbReference>
<dbReference type="Gene3D" id="3.40.50.280">
    <property type="entry name" value="Cobalamin-binding domain"/>
    <property type="match status" value="1"/>
</dbReference>
<dbReference type="Pfam" id="PF04055">
    <property type="entry name" value="Radical_SAM"/>
    <property type="match status" value="1"/>
</dbReference>
<dbReference type="InterPro" id="IPR034466">
    <property type="entry name" value="Methyltransferase_Class_B"/>
</dbReference>
<dbReference type="PANTHER" id="PTHR43409">
    <property type="entry name" value="ANAEROBIC MAGNESIUM-PROTOPORPHYRIN IX MONOMETHYL ESTER CYCLASE-RELATED"/>
    <property type="match status" value="1"/>
</dbReference>
<evidence type="ECO:0000256" key="1">
    <source>
        <dbReference type="ARBA" id="ARBA00001966"/>
    </source>
</evidence>
<feature type="domain" description="Radical SAM core" evidence="10">
    <location>
        <begin position="192"/>
        <end position="413"/>
    </location>
</feature>
<dbReference type="GO" id="GO:0005829">
    <property type="term" value="C:cytosol"/>
    <property type="evidence" value="ECO:0007669"/>
    <property type="project" value="TreeGrafter"/>
</dbReference>
<keyword evidence="8" id="KW-0472">Membrane</keyword>
<evidence type="ECO:0000256" key="7">
    <source>
        <dbReference type="ARBA" id="ARBA00023014"/>
    </source>
</evidence>
<keyword evidence="6" id="KW-0408">Iron</keyword>
<evidence type="ECO:0000256" key="2">
    <source>
        <dbReference type="ARBA" id="ARBA00022603"/>
    </source>
</evidence>
<keyword evidence="12" id="KW-1185">Reference proteome</keyword>
<keyword evidence="3" id="KW-0808">Transferase</keyword>
<dbReference type="SFLD" id="SFLDG01123">
    <property type="entry name" value="methyltransferase_(Class_B)"/>
    <property type="match status" value="1"/>
</dbReference>
<evidence type="ECO:0000256" key="6">
    <source>
        <dbReference type="ARBA" id="ARBA00023004"/>
    </source>
</evidence>
<comment type="cofactor">
    <cofactor evidence="1">
        <name>[4Fe-4S] cluster</name>
        <dbReference type="ChEBI" id="CHEBI:49883"/>
    </cofactor>
</comment>
<sequence>MGEIYRHALCLHPYYRDSQSGSLGLAVFPPTGLEYIASALQPHVEKVTLLDLRLPGPLRDPKKLQAFIRQEIDLLCISINWEYQFHEVCDLVNSLPAEIFTVVGGKQATDCLEDVFKACKGIDVLVRGEGEEVIAEIASGADIATIPGLSYRNGSDIVHNPNRALANVDDYQFPDRSLRQQKYHFNMGGFALRGEEFDIILTSRGCPRNCKFCTFTMNPWGQKRPYSVRSIDSVIEELRQVSAGIILVADEDFFVNPARAKKICERIAEEGIKKRFLVQARIEIYKHPDVLEAAAKAGIKIFLLGIESPTDRILDQLNKGFDTATVRKAFEVFRQFPFYYHGYFIYGNVTETDDEMMQIPVFAKELGLDSISYQKLRIEKYSPLKELVETTPGYFIGDDHIVYREGIGRKGLKRIAARITRTFYTPAQLTRITRKLFGTGLFVPRNIAPLLLAGPIVLGNSVARLVNKKMRRFRVWRDLVPE</sequence>
<dbReference type="GO" id="GO:0031419">
    <property type="term" value="F:cobalamin binding"/>
    <property type="evidence" value="ECO:0007669"/>
    <property type="project" value="InterPro"/>
</dbReference>
<dbReference type="GO" id="GO:0003824">
    <property type="term" value="F:catalytic activity"/>
    <property type="evidence" value="ECO:0007669"/>
    <property type="project" value="InterPro"/>
</dbReference>
<feature type="transmembrane region" description="Helical" evidence="8">
    <location>
        <begin position="447"/>
        <end position="467"/>
    </location>
</feature>
<keyword evidence="5" id="KW-0479">Metal-binding</keyword>
<evidence type="ECO:0000313" key="11">
    <source>
        <dbReference type="EMBL" id="AFM27665.1"/>
    </source>
</evidence>
<dbReference type="SMART" id="SM00729">
    <property type="entry name" value="Elp3"/>
    <property type="match status" value="1"/>
</dbReference>
<dbReference type="InterPro" id="IPR023404">
    <property type="entry name" value="rSAM_horseshoe"/>
</dbReference>
<protein>
    <submittedName>
        <fullName evidence="11">Fe-S oxidoreductase</fullName>
    </submittedName>
</protein>
<keyword evidence="7" id="KW-0411">Iron-sulfur</keyword>
<dbReference type="PROSITE" id="PS51918">
    <property type="entry name" value="RADICAL_SAM"/>
    <property type="match status" value="1"/>
</dbReference>
<reference evidence="12" key="1">
    <citation type="submission" date="2012-06" db="EMBL/GenBank/DDBJ databases">
        <title>Complete sequence of chromosome of Desulfomonile tiedjei DSM 6799.</title>
        <authorList>
            <person name="Lucas S."/>
            <person name="Copeland A."/>
            <person name="Lapidus A."/>
            <person name="Glavina del Rio T."/>
            <person name="Dalin E."/>
            <person name="Tice H."/>
            <person name="Bruce D."/>
            <person name="Goodwin L."/>
            <person name="Pitluck S."/>
            <person name="Peters L."/>
            <person name="Ovchinnikova G."/>
            <person name="Zeytun A."/>
            <person name="Lu M."/>
            <person name="Kyrpides N."/>
            <person name="Mavromatis K."/>
            <person name="Ivanova N."/>
            <person name="Brettin T."/>
            <person name="Detter J.C."/>
            <person name="Han C."/>
            <person name="Larimer F."/>
            <person name="Land M."/>
            <person name="Hauser L."/>
            <person name="Markowitz V."/>
            <person name="Cheng J.-F."/>
            <person name="Hugenholtz P."/>
            <person name="Woyke T."/>
            <person name="Wu D."/>
            <person name="Spring S."/>
            <person name="Schroeder M."/>
            <person name="Brambilla E."/>
            <person name="Klenk H.-P."/>
            <person name="Eisen J.A."/>
        </authorList>
    </citation>
    <scope>NUCLEOTIDE SEQUENCE [LARGE SCALE GENOMIC DNA]</scope>
    <source>
        <strain evidence="12">ATCC 49306 / DSM 6799 / DCB-1</strain>
    </source>
</reference>
<keyword evidence="8" id="KW-1133">Transmembrane helix</keyword>
<dbReference type="InterPro" id="IPR006158">
    <property type="entry name" value="Cobalamin-bd"/>
</dbReference>
<dbReference type="PROSITE" id="PS51332">
    <property type="entry name" value="B12_BINDING"/>
    <property type="match status" value="1"/>
</dbReference>
<keyword evidence="2" id="KW-0489">Methyltransferase</keyword>
<dbReference type="Pfam" id="PF02310">
    <property type="entry name" value="B12-binding"/>
    <property type="match status" value="1"/>
</dbReference>
<dbReference type="EMBL" id="CP003360">
    <property type="protein sequence ID" value="AFM27665.1"/>
    <property type="molecule type" value="Genomic_DNA"/>
</dbReference>
<dbReference type="KEGG" id="dti:Desti_5055"/>
<dbReference type="SFLD" id="SFLDG01082">
    <property type="entry name" value="B12-binding_domain_containing"/>
    <property type="match status" value="1"/>
</dbReference>
<organism evidence="11 12">
    <name type="scientific">Desulfomonile tiedjei (strain ATCC 49306 / DSM 6799 / DCB-1)</name>
    <dbReference type="NCBI Taxonomy" id="706587"/>
    <lineage>
        <taxon>Bacteria</taxon>
        <taxon>Pseudomonadati</taxon>
        <taxon>Thermodesulfobacteriota</taxon>
        <taxon>Desulfomonilia</taxon>
        <taxon>Desulfomonilales</taxon>
        <taxon>Desulfomonilaceae</taxon>
        <taxon>Desulfomonile</taxon>
    </lineage>
</organism>
<dbReference type="CDD" id="cd01335">
    <property type="entry name" value="Radical_SAM"/>
    <property type="match status" value="1"/>
</dbReference>
<name>I4CDM4_DESTA</name>
<dbReference type="PANTHER" id="PTHR43409:SF7">
    <property type="entry name" value="BLL1977 PROTEIN"/>
    <property type="match status" value="1"/>
</dbReference>
<dbReference type="SFLD" id="SFLDS00029">
    <property type="entry name" value="Radical_SAM"/>
    <property type="match status" value="1"/>
</dbReference>
<gene>
    <name evidence="11" type="ordered locus">Desti_5055</name>
</gene>
<dbReference type="InterPro" id="IPR058240">
    <property type="entry name" value="rSAM_sf"/>
</dbReference>
<dbReference type="AlphaFoldDB" id="I4CDM4"/>
<dbReference type="Gene3D" id="3.80.30.20">
    <property type="entry name" value="tm_1862 like domain"/>
    <property type="match status" value="1"/>
</dbReference>
<dbReference type="STRING" id="706587.Desti_5055"/>
<proteinExistence type="predicted"/>
<evidence type="ECO:0000259" key="9">
    <source>
        <dbReference type="PROSITE" id="PS51332"/>
    </source>
</evidence>
<dbReference type="InterPro" id="IPR007197">
    <property type="entry name" value="rSAM"/>
</dbReference>
<evidence type="ECO:0000256" key="5">
    <source>
        <dbReference type="ARBA" id="ARBA00022723"/>
    </source>
</evidence>
<keyword evidence="4" id="KW-0949">S-adenosyl-L-methionine</keyword>